<dbReference type="InterPro" id="IPR008972">
    <property type="entry name" value="Cupredoxin"/>
</dbReference>
<reference evidence="1 2" key="1">
    <citation type="journal article" date="2013" name="Genome Announc.">
        <title>Draft Genome Sequence of 'Candidatus Halobonum tyrrellensis' Strain G22, Isolated from the Hypersaline Waters of Lake Tyrrell, Australia.</title>
        <authorList>
            <person name="Ugalde J.A."/>
            <person name="Narasingarao P."/>
            <person name="Kuo S."/>
            <person name="Podell S."/>
            <person name="Allen E.E."/>
        </authorList>
    </citation>
    <scope>NUCLEOTIDE SEQUENCE [LARGE SCALE GENOMIC DNA]</scope>
    <source>
        <strain evidence="1 2">G22</strain>
    </source>
</reference>
<proteinExistence type="predicted"/>
<protein>
    <submittedName>
        <fullName evidence="1">Halocyanin 2</fullName>
    </submittedName>
</protein>
<dbReference type="Proteomes" id="UP000017840">
    <property type="component" value="Unassembled WGS sequence"/>
</dbReference>
<dbReference type="Gene3D" id="2.60.40.420">
    <property type="entry name" value="Cupredoxins - blue copper proteins"/>
    <property type="match status" value="1"/>
</dbReference>
<sequence>MAFDPAAVAVDAGTTVTWEWTGRGGEQDVVAVGVRRREHAPADEETSRA</sequence>
<evidence type="ECO:0000313" key="1">
    <source>
        <dbReference type="EMBL" id="ESP90042.1"/>
    </source>
</evidence>
<name>V4J3T8_9EURY</name>
<dbReference type="PATRIC" id="fig|1324957.4.peg.151"/>
<dbReference type="SUPFAM" id="SSF49503">
    <property type="entry name" value="Cupredoxins"/>
    <property type="match status" value="1"/>
</dbReference>
<organism evidence="1 2">
    <name type="scientific">Candidatus Halobonum tyrrellensis G22</name>
    <dbReference type="NCBI Taxonomy" id="1324957"/>
    <lineage>
        <taxon>Archaea</taxon>
        <taxon>Methanobacteriati</taxon>
        <taxon>Methanobacteriota</taxon>
        <taxon>Stenosarchaea group</taxon>
        <taxon>Halobacteria</taxon>
        <taxon>Halobacteriales</taxon>
        <taxon>Haloferacaceae</taxon>
        <taxon>Candidatus Halobonum</taxon>
    </lineage>
</organism>
<evidence type="ECO:0000313" key="2">
    <source>
        <dbReference type="Proteomes" id="UP000017840"/>
    </source>
</evidence>
<comment type="caution">
    <text evidence="1">The sequence shown here is derived from an EMBL/GenBank/DDBJ whole genome shotgun (WGS) entry which is preliminary data.</text>
</comment>
<accession>V4J3T8</accession>
<dbReference type="EMBL" id="ASGZ01000002">
    <property type="protein sequence ID" value="ESP90042.1"/>
    <property type="molecule type" value="Genomic_DNA"/>
</dbReference>
<gene>
    <name evidence="1" type="ORF">K933_00727</name>
</gene>
<keyword evidence="2" id="KW-1185">Reference proteome</keyword>
<dbReference type="AlphaFoldDB" id="V4J3T8"/>